<organism evidence="3 4">
    <name type="scientific">Platanthera guangdongensis</name>
    <dbReference type="NCBI Taxonomy" id="2320717"/>
    <lineage>
        <taxon>Eukaryota</taxon>
        <taxon>Viridiplantae</taxon>
        <taxon>Streptophyta</taxon>
        <taxon>Embryophyta</taxon>
        <taxon>Tracheophyta</taxon>
        <taxon>Spermatophyta</taxon>
        <taxon>Magnoliopsida</taxon>
        <taxon>Liliopsida</taxon>
        <taxon>Asparagales</taxon>
        <taxon>Orchidaceae</taxon>
        <taxon>Orchidoideae</taxon>
        <taxon>Orchideae</taxon>
        <taxon>Orchidinae</taxon>
        <taxon>Platanthera</taxon>
    </lineage>
</organism>
<dbReference type="Gene3D" id="3.40.50.720">
    <property type="entry name" value="NAD(P)-binding Rossmann-like Domain"/>
    <property type="match status" value="1"/>
</dbReference>
<dbReference type="EMBL" id="JBBWWR010000006">
    <property type="protein sequence ID" value="KAK8965203.1"/>
    <property type="molecule type" value="Genomic_DNA"/>
</dbReference>
<dbReference type="Proteomes" id="UP001412067">
    <property type="component" value="Unassembled WGS sequence"/>
</dbReference>
<evidence type="ECO:0000313" key="4">
    <source>
        <dbReference type="Proteomes" id="UP001412067"/>
    </source>
</evidence>
<reference evidence="3 4" key="1">
    <citation type="journal article" date="2022" name="Nat. Plants">
        <title>Genomes of leafy and leafless Platanthera orchids illuminate the evolution of mycoheterotrophy.</title>
        <authorList>
            <person name="Li M.H."/>
            <person name="Liu K.W."/>
            <person name="Li Z."/>
            <person name="Lu H.C."/>
            <person name="Ye Q.L."/>
            <person name="Zhang D."/>
            <person name="Wang J.Y."/>
            <person name="Li Y.F."/>
            <person name="Zhong Z.M."/>
            <person name="Liu X."/>
            <person name="Yu X."/>
            <person name="Liu D.K."/>
            <person name="Tu X.D."/>
            <person name="Liu B."/>
            <person name="Hao Y."/>
            <person name="Liao X.Y."/>
            <person name="Jiang Y.T."/>
            <person name="Sun W.H."/>
            <person name="Chen J."/>
            <person name="Chen Y.Q."/>
            <person name="Ai Y."/>
            <person name="Zhai J.W."/>
            <person name="Wu S.S."/>
            <person name="Zhou Z."/>
            <person name="Hsiao Y.Y."/>
            <person name="Wu W.L."/>
            <person name="Chen Y.Y."/>
            <person name="Lin Y.F."/>
            <person name="Hsu J.L."/>
            <person name="Li C.Y."/>
            <person name="Wang Z.W."/>
            <person name="Zhao X."/>
            <person name="Zhong W.Y."/>
            <person name="Ma X.K."/>
            <person name="Ma L."/>
            <person name="Huang J."/>
            <person name="Chen G.Z."/>
            <person name="Huang M.Z."/>
            <person name="Huang L."/>
            <person name="Peng D.H."/>
            <person name="Luo Y.B."/>
            <person name="Zou S.Q."/>
            <person name="Chen S.P."/>
            <person name="Lan S."/>
            <person name="Tsai W.C."/>
            <person name="Van de Peer Y."/>
            <person name="Liu Z.J."/>
        </authorList>
    </citation>
    <scope>NUCLEOTIDE SEQUENCE [LARGE SCALE GENOMIC DNA]</scope>
    <source>
        <strain evidence="3">Lor288</strain>
    </source>
</reference>
<protein>
    <submittedName>
        <fullName evidence="3">Very-long-chain 3-oxoacyl-CoA reductase 1</fullName>
    </submittedName>
</protein>
<keyword evidence="4" id="KW-1185">Reference proteome</keyword>
<gene>
    <name evidence="3" type="primary">KCR1</name>
    <name evidence="3" type="ORF">KSP40_PGU022836</name>
</gene>
<dbReference type="Pfam" id="PF00106">
    <property type="entry name" value="adh_short"/>
    <property type="match status" value="1"/>
</dbReference>
<comment type="caution">
    <text evidence="3">The sequence shown here is derived from an EMBL/GenBank/DDBJ whole genome shotgun (WGS) entry which is preliminary data.</text>
</comment>
<comment type="similarity">
    <text evidence="1">Belongs to the short-chain dehydrogenases/reductases (SDR) family.</text>
</comment>
<sequence>MEVNFFLLLLSLLGLVSFLKRSFSLLHWLYASFLRHPKDLKRVYGPWAVVTGATDGIGLAMSVQLARRGMHLVLVGRNSGRLKKATEHILARCGDAKVRTVVWDLAEDAAGGGGAERLREAIEGVDVGVLLNCAGVTYAGAAYFHEAEERVWREVVKVNVDGTSHVTRVVLPKMVNRRRGAVVNVGSASTVALPSFPLHAIYAATKAGCGSAVLGGGRGGAAPQSRGADALSRCGRATSVLVGPTGHGLFDVETVVSAYG</sequence>
<accession>A0ABR2MM19</accession>
<dbReference type="PANTHER" id="PTHR43899:SF13">
    <property type="entry name" value="RH59310P"/>
    <property type="match status" value="1"/>
</dbReference>
<proteinExistence type="inferred from homology"/>
<name>A0ABR2MM19_9ASPA</name>
<dbReference type="PANTHER" id="PTHR43899">
    <property type="entry name" value="RH59310P"/>
    <property type="match status" value="1"/>
</dbReference>
<dbReference type="SUPFAM" id="SSF51735">
    <property type="entry name" value="NAD(P)-binding Rossmann-fold domains"/>
    <property type="match status" value="1"/>
</dbReference>
<dbReference type="InterPro" id="IPR002347">
    <property type="entry name" value="SDR_fam"/>
</dbReference>
<evidence type="ECO:0000256" key="1">
    <source>
        <dbReference type="ARBA" id="ARBA00006484"/>
    </source>
</evidence>
<evidence type="ECO:0000256" key="2">
    <source>
        <dbReference type="ARBA" id="ARBA00023002"/>
    </source>
</evidence>
<keyword evidence="2" id="KW-0560">Oxidoreductase</keyword>
<dbReference type="InterPro" id="IPR051019">
    <property type="entry name" value="VLCFA-Steroid_DH"/>
</dbReference>
<dbReference type="InterPro" id="IPR036291">
    <property type="entry name" value="NAD(P)-bd_dom_sf"/>
</dbReference>
<evidence type="ECO:0000313" key="3">
    <source>
        <dbReference type="EMBL" id="KAK8965203.1"/>
    </source>
</evidence>
<dbReference type="PRINTS" id="PR00081">
    <property type="entry name" value="GDHRDH"/>
</dbReference>